<evidence type="ECO:0000256" key="3">
    <source>
        <dbReference type="ARBA" id="ARBA00022475"/>
    </source>
</evidence>
<dbReference type="InterPro" id="IPR026034">
    <property type="entry name" value="MreD_proteobac"/>
</dbReference>
<dbReference type="PANTHER" id="PTHR37484:SF1">
    <property type="entry name" value="ROD SHAPE-DETERMINING PROTEIN MRED"/>
    <property type="match status" value="1"/>
</dbReference>
<feature type="transmembrane region" description="Helical" evidence="8">
    <location>
        <begin position="107"/>
        <end position="128"/>
    </location>
</feature>
<dbReference type="InterPro" id="IPR007227">
    <property type="entry name" value="Cell_shape_determining_MreD"/>
</dbReference>
<evidence type="ECO:0000256" key="1">
    <source>
        <dbReference type="ARBA" id="ARBA00004651"/>
    </source>
</evidence>
<keyword evidence="6 8" id="KW-1133">Transmembrane helix</keyword>
<dbReference type="Pfam" id="PF04093">
    <property type="entry name" value="MreD"/>
    <property type="match status" value="1"/>
</dbReference>
<name>A0A3A1Y2X7_9GAMM</name>
<feature type="transmembrane region" description="Helical" evidence="8">
    <location>
        <begin position="53"/>
        <end position="86"/>
    </location>
</feature>
<sequence>MMNNLIRIIFIYLTFFLGFVVTTIPWASEYVSLRPYWILVLLLIWSIKDPSKVGYITALVLGIFADSISGSHLGEHSIAFIIVTFLNKRLVKLYQNIGFVFQTLSTVFLIFLYSIIIFILELFSYNFIQFDKNFFLPILTSTIIWAWLYVLIDMGQAWLGRRLGRSFGK</sequence>
<dbReference type="Proteomes" id="UP000266258">
    <property type="component" value="Unassembled WGS sequence"/>
</dbReference>
<feature type="transmembrane region" description="Helical" evidence="8">
    <location>
        <begin position="6"/>
        <end position="24"/>
    </location>
</feature>
<evidence type="ECO:0000256" key="5">
    <source>
        <dbReference type="ARBA" id="ARBA00022960"/>
    </source>
</evidence>
<feature type="transmembrane region" description="Helical" evidence="8">
    <location>
        <begin position="134"/>
        <end position="152"/>
    </location>
</feature>
<evidence type="ECO:0000256" key="7">
    <source>
        <dbReference type="ARBA" id="ARBA00023136"/>
    </source>
</evidence>
<evidence type="ECO:0000313" key="10">
    <source>
        <dbReference type="Proteomes" id="UP000266258"/>
    </source>
</evidence>
<evidence type="ECO:0000256" key="4">
    <source>
        <dbReference type="ARBA" id="ARBA00022692"/>
    </source>
</evidence>
<comment type="subcellular location">
    <subcellularLocation>
        <location evidence="1">Cell membrane</location>
        <topology evidence="1">Multi-pass membrane protein</topology>
    </subcellularLocation>
</comment>
<keyword evidence="7 8" id="KW-0472">Membrane</keyword>
<protein>
    <submittedName>
        <fullName evidence="9">Rod shape-determining protein MreD</fullName>
    </submittedName>
</protein>
<evidence type="ECO:0000256" key="2">
    <source>
        <dbReference type="ARBA" id="ARBA00007776"/>
    </source>
</evidence>
<evidence type="ECO:0000256" key="8">
    <source>
        <dbReference type="SAM" id="Phobius"/>
    </source>
</evidence>
<proteinExistence type="inferred from homology"/>
<dbReference type="GO" id="GO:0005886">
    <property type="term" value="C:plasma membrane"/>
    <property type="evidence" value="ECO:0007669"/>
    <property type="project" value="UniProtKB-SubCell"/>
</dbReference>
<keyword evidence="5" id="KW-0133">Cell shape</keyword>
<organism evidence="9 10">
    <name type="scientific">Psittacicella melopsittaci</name>
    <dbReference type="NCBI Taxonomy" id="2028576"/>
    <lineage>
        <taxon>Bacteria</taxon>
        <taxon>Pseudomonadati</taxon>
        <taxon>Pseudomonadota</taxon>
        <taxon>Gammaproteobacteria</taxon>
        <taxon>Pasteurellales</taxon>
        <taxon>Psittacicellaceae</taxon>
        <taxon>Psittacicella</taxon>
    </lineage>
</organism>
<gene>
    <name evidence="9" type="primary">mreD</name>
    <name evidence="9" type="ORF">CJP74_04180</name>
</gene>
<dbReference type="GO" id="GO:0008360">
    <property type="term" value="P:regulation of cell shape"/>
    <property type="evidence" value="ECO:0007669"/>
    <property type="project" value="UniProtKB-KW"/>
</dbReference>
<keyword evidence="10" id="KW-1185">Reference proteome</keyword>
<keyword evidence="4 8" id="KW-0812">Transmembrane</keyword>
<comment type="caution">
    <text evidence="9">The sequence shown here is derived from an EMBL/GenBank/DDBJ whole genome shotgun (WGS) entry which is preliminary data.</text>
</comment>
<keyword evidence="3" id="KW-1003">Cell membrane</keyword>
<dbReference type="OrthoDB" id="6647425at2"/>
<accession>A0A3A1Y2X7</accession>
<comment type="similarity">
    <text evidence="2">Belongs to the MreD family.</text>
</comment>
<reference evidence="9 10" key="1">
    <citation type="submission" date="2017-08" db="EMBL/GenBank/DDBJ databases">
        <title>Reclassification of Bisgaard taxon 37 and 44.</title>
        <authorList>
            <person name="Christensen H."/>
        </authorList>
    </citation>
    <scope>NUCLEOTIDE SEQUENCE [LARGE SCALE GENOMIC DNA]</scope>
    <source>
        <strain evidence="9 10">B96_4</strain>
    </source>
</reference>
<evidence type="ECO:0000256" key="6">
    <source>
        <dbReference type="ARBA" id="ARBA00022989"/>
    </source>
</evidence>
<dbReference type="AlphaFoldDB" id="A0A3A1Y2X7"/>
<dbReference type="PANTHER" id="PTHR37484">
    <property type="entry name" value="ROD SHAPE-DETERMINING PROTEIN MRED"/>
    <property type="match status" value="1"/>
</dbReference>
<dbReference type="NCBIfam" id="TIGR03426">
    <property type="entry name" value="shape_MreD"/>
    <property type="match status" value="1"/>
</dbReference>
<dbReference type="EMBL" id="NRJH01000032">
    <property type="protein sequence ID" value="RIY32583.1"/>
    <property type="molecule type" value="Genomic_DNA"/>
</dbReference>
<evidence type="ECO:0000313" key="9">
    <source>
        <dbReference type="EMBL" id="RIY32583.1"/>
    </source>
</evidence>